<sequence length="70" mass="7847">MTLVYTAHGLHKAEEPMKEATEVIEEPQGKSPNMEGIPSKGQREVLTTLEFQMPDVGETPIAYWYGGQIR</sequence>
<evidence type="ECO:0000313" key="1">
    <source>
        <dbReference type="EMBL" id="CAG8950802.1"/>
    </source>
</evidence>
<comment type="caution">
    <text evidence="1">The sequence shown here is derived from an EMBL/GenBank/DDBJ whole genome shotgun (WGS) entry which is preliminary data.</text>
</comment>
<dbReference type="EMBL" id="CAJVRL010000038">
    <property type="protein sequence ID" value="CAG8950802.1"/>
    <property type="molecule type" value="Genomic_DNA"/>
</dbReference>
<dbReference type="AlphaFoldDB" id="A0A9N9KSJ5"/>
<reference evidence="1" key="1">
    <citation type="submission" date="2021-07" db="EMBL/GenBank/DDBJ databases">
        <authorList>
            <person name="Durling M."/>
        </authorList>
    </citation>
    <scope>NUCLEOTIDE SEQUENCE</scope>
</reference>
<name>A0A9N9KSJ5_9HELO</name>
<organism evidence="1 2">
    <name type="scientific">Hymenoscyphus fraxineus</name>
    <dbReference type="NCBI Taxonomy" id="746836"/>
    <lineage>
        <taxon>Eukaryota</taxon>
        <taxon>Fungi</taxon>
        <taxon>Dikarya</taxon>
        <taxon>Ascomycota</taxon>
        <taxon>Pezizomycotina</taxon>
        <taxon>Leotiomycetes</taxon>
        <taxon>Helotiales</taxon>
        <taxon>Helotiaceae</taxon>
        <taxon>Hymenoscyphus</taxon>
    </lineage>
</organism>
<accession>A0A9N9KSJ5</accession>
<gene>
    <name evidence="1" type="ORF">HYFRA_00003018</name>
</gene>
<evidence type="ECO:0000313" key="2">
    <source>
        <dbReference type="Proteomes" id="UP000696280"/>
    </source>
</evidence>
<protein>
    <submittedName>
        <fullName evidence="1">Uncharacterized protein</fullName>
    </submittedName>
</protein>
<dbReference type="Proteomes" id="UP000696280">
    <property type="component" value="Unassembled WGS sequence"/>
</dbReference>
<proteinExistence type="predicted"/>
<keyword evidence="2" id="KW-1185">Reference proteome</keyword>